<dbReference type="InterPro" id="IPR016159">
    <property type="entry name" value="Cullin_repeat-like_dom_sf"/>
</dbReference>
<evidence type="ECO:0000256" key="6">
    <source>
        <dbReference type="ARBA" id="ARBA00022553"/>
    </source>
</evidence>
<dbReference type="GO" id="GO:0006886">
    <property type="term" value="P:intracellular protein transport"/>
    <property type="evidence" value="ECO:0007669"/>
    <property type="project" value="InterPro"/>
</dbReference>
<feature type="region of interest" description="Disordered" evidence="15">
    <location>
        <begin position="1213"/>
        <end position="1262"/>
    </location>
</feature>
<evidence type="ECO:0000256" key="9">
    <source>
        <dbReference type="ARBA" id="ARBA00022777"/>
    </source>
</evidence>
<evidence type="ECO:0000256" key="7">
    <source>
        <dbReference type="ARBA" id="ARBA00022679"/>
    </source>
</evidence>
<gene>
    <name evidence="17" type="ORF">MERR_LOCUS30364</name>
</gene>
<comment type="subcellular location">
    <subcellularLocation>
        <location evidence="1">Golgi apparatus membrane</location>
        <topology evidence="1">Peripheral membrane protein</topology>
    </subcellularLocation>
</comment>
<feature type="region of interest" description="Disordered" evidence="15">
    <location>
        <begin position="482"/>
        <end position="502"/>
    </location>
</feature>
<feature type="compositionally biased region" description="Polar residues" evidence="15">
    <location>
        <begin position="1399"/>
        <end position="1412"/>
    </location>
</feature>
<keyword evidence="4" id="KW-0813">Transport</keyword>
<dbReference type="SUPFAM" id="SSF56112">
    <property type="entry name" value="Protein kinase-like (PK-like)"/>
    <property type="match status" value="1"/>
</dbReference>
<evidence type="ECO:0000259" key="16">
    <source>
        <dbReference type="PROSITE" id="PS50011"/>
    </source>
</evidence>
<dbReference type="InterPro" id="IPR011009">
    <property type="entry name" value="Kinase-like_dom_sf"/>
</dbReference>
<feature type="region of interest" description="Disordered" evidence="15">
    <location>
        <begin position="834"/>
        <end position="858"/>
    </location>
</feature>
<dbReference type="InterPro" id="IPR007265">
    <property type="entry name" value="COG_su3"/>
</dbReference>
<organism evidence="17 18">
    <name type="scientific">Microthlaspi erraticum</name>
    <dbReference type="NCBI Taxonomy" id="1685480"/>
    <lineage>
        <taxon>Eukaryota</taxon>
        <taxon>Viridiplantae</taxon>
        <taxon>Streptophyta</taxon>
        <taxon>Embryophyta</taxon>
        <taxon>Tracheophyta</taxon>
        <taxon>Spermatophyta</taxon>
        <taxon>Magnoliopsida</taxon>
        <taxon>eudicotyledons</taxon>
        <taxon>Gunneridae</taxon>
        <taxon>Pentapetalae</taxon>
        <taxon>rosids</taxon>
        <taxon>malvids</taxon>
        <taxon>Brassicales</taxon>
        <taxon>Brassicaceae</taxon>
        <taxon>Coluteocarpeae</taxon>
        <taxon>Microthlaspi</taxon>
    </lineage>
</organism>
<keyword evidence="8" id="KW-0547">Nucleotide-binding</keyword>
<evidence type="ECO:0000256" key="1">
    <source>
        <dbReference type="ARBA" id="ARBA00004395"/>
    </source>
</evidence>
<feature type="compositionally biased region" description="Basic and acidic residues" evidence="15">
    <location>
        <begin position="1213"/>
        <end position="1236"/>
    </location>
</feature>
<feature type="compositionally biased region" description="Polar residues" evidence="15">
    <location>
        <begin position="1464"/>
        <end position="1479"/>
    </location>
</feature>
<dbReference type="Proteomes" id="UP000467841">
    <property type="component" value="Unassembled WGS sequence"/>
</dbReference>
<reference evidence="17" key="1">
    <citation type="submission" date="2020-01" db="EMBL/GenBank/DDBJ databases">
        <authorList>
            <person name="Mishra B."/>
        </authorList>
    </citation>
    <scope>NUCLEOTIDE SEQUENCE [LARGE SCALE GENOMIC DNA]</scope>
</reference>
<dbReference type="GO" id="GO:0004674">
    <property type="term" value="F:protein serine/threonine kinase activity"/>
    <property type="evidence" value="ECO:0007669"/>
    <property type="project" value="UniProtKB-KW"/>
</dbReference>
<evidence type="ECO:0000256" key="4">
    <source>
        <dbReference type="ARBA" id="ARBA00022448"/>
    </source>
</evidence>
<dbReference type="Pfam" id="PF04136">
    <property type="entry name" value="COG3_N"/>
    <property type="match status" value="1"/>
</dbReference>
<dbReference type="Pfam" id="PF00069">
    <property type="entry name" value="Pkinase"/>
    <property type="match status" value="1"/>
</dbReference>
<dbReference type="PROSITE" id="PS50011">
    <property type="entry name" value="PROTEIN_KINASE_DOM"/>
    <property type="match status" value="1"/>
</dbReference>
<feature type="region of interest" description="Disordered" evidence="15">
    <location>
        <begin position="1342"/>
        <end position="1510"/>
    </location>
</feature>
<accession>A0A6D2JQ96</accession>
<dbReference type="GO" id="GO:0017119">
    <property type="term" value="C:Golgi transport complex"/>
    <property type="evidence" value="ECO:0007669"/>
    <property type="project" value="TreeGrafter"/>
</dbReference>
<dbReference type="Pfam" id="PF20671">
    <property type="entry name" value="COG3_C"/>
    <property type="match status" value="1"/>
</dbReference>
<keyword evidence="11" id="KW-0653">Protein transport</keyword>
<protein>
    <recommendedName>
        <fullName evidence="3">Conserved oligomeric Golgi complex subunit 3</fullName>
    </recommendedName>
    <alternativeName>
        <fullName evidence="14">Component of oligomeric Golgi complex 3</fullName>
    </alternativeName>
</protein>
<dbReference type="InterPro" id="IPR000719">
    <property type="entry name" value="Prot_kinase_dom"/>
</dbReference>
<feature type="domain" description="Protein kinase" evidence="16">
    <location>
        <begin position="1564"/>
        <end position="1866"/>
    </location>
</feature>
<dbReference type="GO" id="GO:0005524">
    <property type="term" value="F:ATP binding"/>
    <property type="evidence" value="ECO:0007669"/>
    <property type="project" value="UniProtKB-KW"/>
</dbReference>
<dbReference type="PANTHER" id="PTHR13302:SF8">
    <property type="entry name" value="CONSERVED OLIGOMERIC GOLGI COMPLEX SUBUNIT 3"/>
    <property type="match status" value="1"/>
</dbReference>
<name>A0A6D2JQ96_9BRAS</name>
<dbReference type="InterPro" id="IPR048320">
    <property type="entry name" value="COG3_N"/>
</dbReference>
<feature type="compositionally biased region" description="Basic and acidic residues" evidence="15">
    <location>
        <begin position="1481"/>
        <end position="1507"/>
    </location>
</feature>
<keyword evidence="7" id="KW-0808">Transferase</keyword>
<keyword evidence="10" id="KW-0067">ATP-binding</keyword>
<dbReference type="InterPro" id="IPR048685">
    <property type="entry name" value="COG3_C"/>
</dbReference>
<keyword evidence="6" id="KW-0597">Phosphoprotein</keyword>
<dbReference type="GO" id="GO:0005801">
    <property type="term" value="C:cis-Golgi network"/>
    <property type="evidence" value="ECO:0007669"/>
    <property type="project" value="InterPro"/>
</dbReference>
<dbReference type="SUPFAM" id="SSF74788">
    <property type="entry name" value="Cullin repeat-like"/>
    <property type="match status" value="1"/>
</dbReference>
<dbReference type="PROSITE" id="PS00108">
    <property type="entry name" value="PROTEIN_KINASE_ST"/>
    <property type="match status" value="1"/>
</dbReference>
<dbReference type="FunFam" id="3.30.200.20:FF:000216">
    <property type="entry name" value="Putative serine/threonine-protein kinase dyrk2"/>
    <property type="match status" value="1"/>
</dbReference>
<keyword evidence="5" id="KW-0723">Serine/threonine-protein kinase</keyword>
<evidence type="ECO:0000256" key="12">
    <source>
        <dbReference type="ARBA" id="ARBA00023034"/>
    </source>
</evidence>
<dbReference type="GO" id="GO:0007030">
    <property type="term" value="P:Golgi organization"/>
    <property type="evidence" value="ECO:0007669"/>
    <property type="project" value="TreeGrafter"/>
</dbReference>
<evidence type="ECO:0000256" key="10">
    <source>
        <dbReference type="ARBA" id="ARBA00022840"/>
    </source>
</evidence>
<keyword evidence="13" id="KW-0472">Membrane</keyword>
<dbReference type="PANTHER" id="PTHR13302">
    <property type="entry name" value="CONSERVED OLIGOMERIC GOLGI COMPLEX COMPONENT 3"/>
    <property type="match status" value="1"/>
</dbReference>
<dbReference type="Gene3D" id="3.30.200.20">
    <property type="entry name" value="Phosphorylase Kinase, domain 1"/>
    <property type="match status" value="1"/>
</dbReference>
<evidence type="ECO:0000256" key="3">
    <source>
        <dbReference type="ARBA" id="ARBA00020976"/>
    </source>
</evidence>
<evidence type="ECO:0000256" key="5">
    <source>
        <dbReference type="ARBA" id="ARBA00022527"/>
    </source>
</evidence>
<keyword evidence="9" id="KW-0418">Kinase</keyword>
<evidence type="ECO:0000313" key="17">
    <source>
        <dbReference type="EMBL" id="CAA7043129.1"/>
    </source>
</evidence>
<evidence type="ECO:0000256" key="15">
    <source>
        <dbReference type="SAM" id="MobiDB-lite"/>
    </source>
</evidence>
<dbReference type="GO" id="GO:0000139">
    <property type="term" value="C:Golgi membrane"/>
    <property type="evidence" value="ECO:0007669"/>
    <property type="project" value="UniProtKB-SubCell"/>
</dbReference>
<evidence type="ECO:0000256" key="2">
    <source>
        <dbReference type="ARBA" id="ARBA00009936"/>
    </source>
</evidence>
<dbReference type="OrthoDB" id="9332038at2759"/>
<dbReference type="GO" id="GO:0006891">
    <property type="term" value="P:intra-Golgi vesicle-mediated transport"/>
    <property type="evidence" value="ECO:0007669"/>
    <property type="project" value="TreeGrafter"/>
</dbReference>
<evidence type="ECO:0000313" key="18">
    <source>
        <dbReference type="Proteomes" id="UP000467841"/>
    </source>
</evidence>
<evidence type="ECO:0000256" key="11">
    <source>
        <dbReference type="ARBA" id="ARBA00022927"/>
    </source>
</evidence>
<dbReference type="CDD" id="cd14133">
    <property type="entry name" value="PKc_DYRK_like"/>
    <property type="match status" value="1"/>
</dbReference>
<sequence>MATRAASSSSSLPKSGAISKGYNFASTWEQSAPLTEEQQAAIVSLSHAVAERPFPANLVHEHVHRPENGLAVSAEDTNLIDSGAIEAVLVNTNQFYKWFTDLESAMKSETEEKYRHYVSTLTERIQTCDNILHQVDETLDLFNELQLQHQAVTTKTKTLHDACDRLLMEKQKLMEFAEALRSKLNYFDELENISSNFYSPNMNVSNSNFLPLLKRLDECISYIESNPQYAESSVYLLKFRQLQSRALGMIRTYILAVLKTAASQVQAAFRGTDGNKTSVSEGVEASVIYVRFKAAASELKPVLEEIESRSARKEYVQILSECHRLYCEQRLSLVKGIVQQRVSDFSKKEALPSLTRSGCAYLMQVCHMEHQLFTHFFPASSEEVSSLAPLVDPLSTYLYDILRPKLIHEANIDLLCELVHILKVEVLGEQTARQSETMAGLRPTLQRILADVNERLTFRGRTYIRDEIANYIPLDEDLDYPAKLEGSPNTTSETNPEDDENADVFKSWYPPLEKTLSCLSKLYHCLEPAVFTGLAQEAVEVCSLSIQKASKLIMKRSTTMDGQLFLIKHLLILREQIAPFDIEFSVTHKELDFSHLLDHVRRILRGQASLFDWSRSTSLARTLSPRVLESQIDAKKELEKCLKTTCEDFIMSVTKLVVDPMLSFVTKVTAIKVALSTGTQNQKVDSVMSRPLKEQAFATPDKVAELVQKVYAAIQQELLPILAKMKLYLQNQSTRTILFKPIKTNIVEAHTQVESLLKSEACSLIVARICFLNPYEQTICGIFLQGQKMAEKGSVDGILEFLKRNRFSKAEEALRNELNNRSDLNGFLKNLTLEEEKDSDESGATSNNELRRRSGSGDSEVSKELIVKEIDFGTGTNGSVLKWENGGEKPTKKETIASSETSFTFSKNSGDAAAAAPDARPYKFTSGNGTLEPYRNVDDVDKKIVETGEDIVFFGNKSTTSWSGNADKGNSANEIDRLIENFGKQESFMSSSTRLRGENVVDTTSESWRECYASTSNNNLVTSSEKREGKKKAEVSDVRAVIKEQESEVARALFFGKTQSSFDDKSIGFPLVYDTRKEEFPRLPPVKLKSEENNPLSLYCDEKFERDGGSGPRLINDDEALLIGSYLDVPIGQEISSSGGKKSAGGNWLSVSQGIAEDASDLVSGFATIGDGLSESVDYRNEYWDSDEYEDDDDIGYVRQPIEDETWFLAHEIDYPSDHEKGTTRESPDHRERDATKDEDDQSYAEEASYAEPISSENDRRLTVSEIYPASKKNDLIGQYDEEVRDEPVWQGFVAQTNELLMLGDNKKAHRKSHLDDVCLEDDQHDSVRSIGVGINSDAADFGSEVRESLAGGSSEGDFEYSRDHDGVVASRFKQLYSEPDKKHKKASRNDDSGGSFHVKTQTDGGFSFGSSQKDRQLLMHAESSKSLGRDKNASTATDDMVATWRRKSSDSSSSQSSVKEDNATSVKSADSSPSSLSNYAREERKHGEKEDDRSDSSERDDDHVTALDDEEAVAVQEQVRQIKAQEEEFETFDLKIVHRKNRTGFEEEKNFHVVLNSVIAGRYHVTEYLGSAAFSKAIQAHDLQTGMDVCIKIIKNNKDFFDQSLDEIKLLKYVNKHDPADKYHLLRLYDYFYYREHLLIVCELLKANLYEFHKFNRESGGEVYFTMPRLQSITIQCLEALQFLHGLGLIHCDLKPENILVKSYSRCEIKVIDLGSSCFETDHLCSYVQSRSYRAPEVILGLPYDKKIDVWSLGCILAELCTGNVLFQNDSPASLLARVMGIVGSIDHEMLTKGRDSHKYFTKNRMLYERNQESSRLEYLIPKRTSLRHRLPMGDQGFTDFVAHLLEINPKKRPSASEALKHPWLSYPYEPISA</sequence>
<keyword evidence="18" id="KW-1185">Reference proteome</keyword>
<dbReference type="Gene3D" id="1.10.510.10">
    <property type="entry name" value="Transferase(Phosphotransferase) domain 1"/>
    <property type="match status" value="1"/>
</dbReference>
<dbReference type="InterPro" id="IPR008271">
    <property type="entry name" value="Ser/Thr_kinase_AS"/>
</dbReference>
<comment type="caution">
    <text evidence="17">The sequence shown here is derived from an EMBL/GenBank/DDBJ whole genome shotgun (WGS) entry which is preliminary data.</text>
</comment>
<evidence type="ECO:0000256" key="14">
    <source>
        <dbReference type="ARBA" id="ARBA00031339"/>
    </source>
</evidence>
<keyword evidence="12" id="KW-0333">Golgi apparatus</keyword>
<dbReference type="SMART" id="SM00220">
    <property type="entry name" value="S_TKc"/>
    <property type="match status" value="1"/>
</dbReference>
<dbReference type="EMBL" id="CACVBM020001274">
    <property type="protein sequence ID" value="CAA7043129.1"/>
    <property type="molecule type" value="Genomic_DNA"/>
</dbReference>
<proteinExistence type="inferred from homology"/>
<comment type="similarity">
    <text evidence="2">Belongs to the COG3 family.</text>
</comment>
<dbReference type="FunFam" id="1.10.510.10:FF:000380">
    <property type="entry name" value="Serine/threonine-protein kinase ppk15"/>
    <property type="match status" value="1"/>
</dbReference>
<evidence type="ECO:0000256" key="13">
    <source>
        <dbReference type="ARBA" id="ARBA00023136"/>
    </source>
</evidence>
<evidence type="ECO:0000256" key="8">
    <source>
        <dbReference type="ARBA" id="ARBA00022741"/>
    </source>
</evidence>